<organism evidence="1">
    <name type="scientific">uncultured Caudovirales phage</name>
    <dbReference type="NCBI Taxonomy" id="2100421"/>
    <lineage>
        <taxon>Viruses</taxon>
        <taxon>Duplodnaviria</taxon>
        <taxon>Heunggongvirae</taxon>
        <taxon>Uroviricota</taxon>
        <taxon>Caudoviricetes</taxon>
        <taxon>Peduoviridae</taxon>
        <taxon>Maltschvirus</taxon>
        <taxon>Maltschvirus maltsch</taxon>
    </lineage>
</organism>
<name>A0A6J5RSZ2_9CAUD</name>
<dbReference type="EMBL" id="LR797252">
    <property type="protein sequence ID" value="CAB4196711.1"/>
    <property type="molecule type" value="Genomic_DNA"/>
</dbReference>
<evidence type="ECO:0000313" key="1">
    <source>
        <dbReference type="EMBL" id="CAB4196711.1"/>
    </source>
</evidence>
<reference evidence="1" key="1">
    <citation type="submission" date="2020-05" db="EMBL/GenBank/DDBJ databases">
        <authorList>
            <person name="Chiriac C."/>
            <person name="Salcher M."/>
            <person name="Ghai R."/>
            <person name="Kavagutti S V."/>
        </authorList>
    </citation>
    <scope>NUCLEOTIDE SEQUENCE</scope>
</reference>
<proteinExistence type="predicted"/>
<sequence length="65" mass="7601">MNQKVFDKFKLACEEYLEANGWIKMCAGRTTIRWRVPKQFGIHANDIYVFDHAIETQMQFDCGGV</sequence>
<protein>
    <submittedName>
        <fullName evidence="1">Uncharacterized protein</fullName>
    </submittedName>
</protein>
<accession>A0A6J5RSZ2</accession>
<gene>
    <name evidence="1" type="ORF">UFOVP1290_231</name>
</gene>